<evidence type="ECO:0000313" key="2">
    <source>
        <dbReference type="EMBL" id="KAG9497118.1"/>
    </source>
</evidence>
<dbReference type="Proteomes" id="UP000827133">
    <property type="component" value="Unassembled WGS sequence"/>
</dbReference>
<dbReference type="RefSeq" id="XP_044676118.1">
    <property type="nucleotide sequence ID" value="XM_044829443.1"/>
</dbReference>
<proteinExistence type="predicted"/>
<dbReference type="GeneID" id="68319766"/>
<keyword evidence="3" id="KW-1185">Reference proteome</keyword>
<organism evidence="2 3">
    <name type="scientific">Fusarium musae</name>
    <dbReference type="NCBI Taxonomy" id="1042133"/>
    <lineage>
        <taxon>Eukaryota</taxon>
        <taxon>Fungi</taxon>
        <taxon>Dikarya</taxon>
        <taxon>Ascomycota</taxon>
        <taxon>Pezizomycotina</taxon>
        <taxon>Sordariomycetes</taxon>
        <taxon>Hypocreomycetidae</taxon>
        <taxon>Hypocreales</taxon>
        <taxon>Nectriaceae</taxon>
        <taxon>Fusarium</taxon>
    </lineage>
</organism>
<sequence length="135" mass="15096">MEQEERSFDATETSSNTVDNDSPSSDLGLLIDSTEGYEASEKKFDIVAIHGLGGQVKPWSSSKTNTWIQDLAAHMNWEVRIIRYAYDATKLAGATYPEEAISSEAFTLLQKLSELRRGQQPVSALDEFYIRTITN</sequence>
<name>A0A9P8D867_9HYPO</name>
<dbReference type="AlphaFoldDB" id="A0A9P8D867"/>
<evidence type="ECO:0000313" key="3">
    <source>
        <dbReference type="Proteomes" id="UP000827133"/>
    </source>
</evidence>
<reference evidence="2" key="1">
    <citation type="journal article" date="2021" name="Mol. Plant Microbe Interact.">
        <title>Telomere to telomere genome assembly of Fusarium musae F31, causal agent of crown rot disease of banana.</title>
        <authorList>
            <person name="Degradi L."/>
            <person name="Tava V."/>
            <person name="Kunova A."/>
            <person name="Cortesi P."/>
            <person name="Saracchi M."/>
            <person name="Pasquali M."/>
        </authorList>
    </citation>
    <scope>NUCLEOTIDE SEQUENCE</scope>
    <source>
        <strain evidence="2">F31</strain>
    </source>
</reference>
<dbReference type="KEGG" id="fmu:J7337_011910"/>
<dbReference type="EMBL" id="JAHBCI010000009">
    <property type="protein sequence ID" value="KAG9497118.1"/>
    <property type="molecule type" value="Genomic_DNA"/>
</dbReference>
<comment type="caution">
    <text evidence="2">The sequence shown here is derived from an EMBL/GenBank/DDBJ whole genome shotgun (WGS) entry which is preliminary data.</text>
</comment>
<feature type="region of interest" description="Disordered" evidence="1">
    <location>
        <begin position="1"/>
        <end position="31"/>
    </location>
</feature>
<gene>
    <name evidence="2" type="ORF">J7337_011910</name>
</gene>
<protein>
    <submittedName>
        <fullName evidence="2">Uncharacterized protein</fullName>
    </submittedName>
</protein>
<evidence type="ECO:0000256" key="1">
    <source>
        <dbReference type="SAM" id="MobiDB-lite"/>
    </source>
</evidence>
<accession>A0A9P8D867</accession>
<feature type="compositionally biased region" description="Polar residues" evidence="1">
    <location>
        <begin position="10"/>
        <end position="25"/>
    </location>
</feature>